<sequence>MLPGVECARRRRFYQSHGQPDSLVIAAATAPAATRRSSFCLYTTHHAPTSSSFQSRNIIINQAYGDEEELGGVAREAKHRLDERLRTQWKPEAIRRHGDGESLRARKLQLQTMVHGLQAASKGGGSSNSKRFNWGKMMRWRATDQDECAICLERFEVGETLVHLPCAHRFHSRCLVPWLEGHAHCPCCRMGIST</sequence>
<dbReference type="GO" id="GO:0008270">
    <property type="term" value="F:zinc ion binding"/>
    <property type="evidence" value="ECO:0007669"/>
    <property type="project" value="UniProtKB-KW"/>
</dbReference>
<dbReference type="CDD" id="cd16454">
    <property type="entry name" value="RING-H2_PA-TM-RING"/>
    <property type="match status" value="1"/>
</dbReference>
<dbReference type="SUPFAM" id="SSF57850">
    <property type="entry name" value="RING/U-box"/>
    <property type="match status" value="1"/>
</dbReference>
<evidence type="ECO:0000259" key="2">
    <source>
        <dbReference type="PROSITE" id="PS50089"/>
    </source>
</evidence>
<feature type="domain" description="RING-type" evidence="2">
    <location>
        <begin position="148"/>
        <end position="189"/>
    </location>
</feature>
<keyword evidence="1" id="KW-0863">Zinc-finger</keyword>
<evidence type="ECO:0000313" key="3">
    <source>
        <dbReference type="EMBL" id="KAF7851189.1"/>
    </source>
</evidence>
<dbReference type="OrthoDB" id="8062037at2759"/>
<accession>A0A8T0CY90</accession>
<keyword evidence="4" id="KW-1185">Reference proteome</keyword>
<proteinExistence type="predicted"/>
<dbReference type="SMART" id="SM00184">
    <property type="entry name" value="RING"/>
    <property type="match status" value="1"/>
</dbReference>
<dbReference type="Proteomes" id="UP000806378">
    <property type="component" value="Unassembled WGS sequence"/>
</dbReference>
<dbReference type="FunFam" id="3.30.40.10:FF:000611">
    <property type="entry name" value="Zinc finger family protein"/>
    <property type="match status" value="1"/>
</dbReference>
<keyword evidence="1" id="KW-0479">Metal-binding</keyword>
<dbReference type="InterPro" id="IPR013083">
    <property type="entry name" value="Znf_RING/FYVE/PHD"/>
</dbReference>
<dbReference type="AlphaFoldDB" id="A0A8T0CY90"/>
<evidence type="ECO:0000256" key="1">
    <source>
        <dbReference type="PROSITE-ProRule" id="PRU00175"/>
    </source>
</evidence>
<organism evidence="3 4">
    <name type="scientific">Corymbia citriodora subsp. variegata</name>
    <dbReference type="NCBI Taxonomy" id="360336"/>
    <lineage>
        <taxon>Eukaryota</taxon>
        <taxon>Viridiplantae</taxon>
        <taxon>Streptophyta</taxon>
        <taxon>Embryophyta</taxon>
        <taxon>Tracheophyta</taxon>
        <taxon>Spermatophyta</taxon>
        <taxon>Magnoliopsida</taxon>
        <taxon>eudicotyledons</taxon>
        <taxon>Gunneridae</taxon>
        <taxon>Pentapetalae</taxon>
        <taxon>rosids</taxon>
        <taxon>malvids</taxon>
        <taxon>Myrtales</taxon>
        <taxon>Myrtaceae</taxon>
        <taxon>Myrtoideae</taxon>
        <taxon>Eucalypteae</taxon>
        <taxon>Corymbia</taxon>
    </lineage>
</organism>
<dbReference type="Gramene" id="rna-gnl|WGS:JABURB|Cocit.L4335.1">
    <property type="protein sequence ID" value="cds-KAF7851189.1"/>
    <property type="gene ID" value="gene-BT93_L4335"/>
</dbReference>
<evidence type="ECO:0000313" key="4">
    <source>
        <dbReference type="Proteomes" id="UP000806378"/>
    </source>
</evidence>
<dbReference type="InterPro" id="IPR001841">
    <property type="entry name" value="Znf_RING"/>
</dbReference>
<dbReference type="PANTHER" id="PTHR22765">
    <property type="entry name" value="RING FINGER AND PROTEASE ASSOCIATED DOMAIN-CONTAINING"/>
    <property type="match status" value="1"/>
</dbReference>
<keyword evidence="1" id="KW-0862">Zinc</keyword>
<dbReference type="PROSITE" id="PS50089">
    <property type="entry name" value="ZF_RING_2"/>
    <property type="match status" value="1"/>
</dbReference>
<dbReference type="Pfam" id="PF13639">
    <property type="entry name" value="zf-RING_2"/>
    <property type="match status" value="1"/>
</dbReference>
<dbReference type="GO" id="GO:0061630">
    <property type="term" value="F:ubiquitin protein ligase activity"/>
    <property type="evidence" value="ECO:0007669"/>
    <property type="project" value="TreeGrafter"/>
</dbReference>
<dbReference type="InterPro" id="IPR051826">
    <property type="entry name" value="E3_ubiquitin-ligase_domain"/>
</dbReference>
<dbReference type="GO" id="GO:0006511">
    <property type="term" value="P:ubiquitin-dependent protein catabolic process"/>
    <property type="evidence" value="ECO:0007669"/>
    <property type="project" value="TreeGrafter"/>
</dbReference>
<dbReference type="PANTHER" id="PTHR22765:SF303">
    <property type="entry name" value="RING-TYPE DOMAIN-CONTAINING PROTEIN"/>
    <property type="match status" value="1"/>
</dbReference>
<dbReference type="EMBL" id="MU089557">
    <property type="protein sequence ID" value="KAF7851189.1"/>
    <property type="molecule type" value="Genomic_DNA"/>
</dbReference>
<name>A0A8T0CY90_CORYI</name>
<gene>
    <name evidence="3" type="ORF">BT93_L4335</name>
</gene>
<comment type="caution">
    <text evidence="3">The sequence shown here is derived from an EMBL/GenBank/DDBJ whole genome shotgun (WGS) entry which is preliminary data.</text>
</comment>
<protein>
    <recommendedName>
        <fullName evidence="2">RING-type domain-containing protein</fullName>
    </recommendedName>
</protein>
<reference evidence="3" key="1">
    <citation type="submission" date="2020-05" db="EMBL/GenBank/DDBJ databases">
        <title>WGS assembly of Corymbia citriodora subspecies variegata.</title>
        <authorList>
            <person name="Barry K."/>
            <person name="Hundley H."/>
            <person name="Shu S."/>
            <person name="Jenkins J."/>
            <person name="Grimwood J."/>
            <person name="Baten A."/>
        </authorList>
    </citation>
    <scope>NUCLEOTIDE SEQUENCE</scope>
    <source>
        <strain evidence="3">CV2-018</strain>
    </source>
</reference>
<dbReference type="Gene3D" id="3.30.40.10">
    <property type="entry name" value="Zinc/RING finger domain, C3HC4 (zinc finger)"/>
    <property type="match status" value="1"/>
</dbReference>